<accession>C4L878</accession>
<dbReference type="GO" id="GO:0016747">
    <property type="term" value="F:acyltransferase activity, transferring groups other than amino-acyl groups"/>
    <property type="evidence" value="ECO:0007669"/>
    <property type="project" value="InterPro"/>
</dbReference>
<dbReference type="eggNOG" id="COG0456">
    <property type="taxonomic scope" value="Bacteria"/>
</dbReference>
<protein>
    <submittedName>
        <fullName evidence="2">GCN5-related N-acetyltransferase</fullName>
    </submittedName>
</protein>
<name>C4L878_TOLAT</name>
<keyword evidence="3" id="KW-1185">Reference proteome</keyword>
<gene>
    <name evidence="2" type="ordered locus">Tola_2125</name>
</gene>
<organism evidence="2 3">
    <name type="scientific">Tolumonas auensis (strain DSM 9187 / NBRC 110442 / TA 4)</name>
    <dbReference type="NCBI Taxonomy" id="595494"/>
    <lineage>
        <taxon>Bacteria</taxon>
        <taxon>Pseudomonadati</taxon>
        <taxon>Pseudomonadota</taxon>
        <taxon>Gammaproteobacteria</taxon>
        <taxon>Aeromonadales</taxon>
        <taxon>Aeromonadaceae</taxon>
        <taxon>Tolumonas</taxon>
    </lineage>
</organism>
<reference evidence="2 3" key="2">
    <citation type="journal article" date="2011" name="Stand. Genomic Sci.">
        <title>Complete genome sequence of Tolumonas auensis type strain (TA 4).</title>
        <authorList>
            <person name="Chertkov O."/>
            <person name="Copeland A."/>
            <person name="Lucas S."/>
            <person name="Lapidus A."/>
            <person name="Berry K.W."/>
            <person name="Detter J.C."/>
            <person name="Del Rio T.G."/>
            <person name="Hammon N."/>
            <person name="Dalin E."/>
            <person name="Tice H."/>
            <person name="Pitluck S."/>
            <person name="Richardson P."/>
            <person name="Bruce D."/>
            <person name="Goodwin L."/>
            <person name="Han C."/>
            <person name="Tapia R."/>
            <person name="Saunders E."/>
            <person name="Schmutz J."/>
            <person name="Brettin T."/>
            <person name="Larimer F."/>
            <person name="Land M."/>
            <person name="Hauser L."/>
            <person name="Spring S."/>
            <person name="Rohde M."/>
            <person name="Kyrpides N.C."/>
            <person name="Ivanova N."/>
            <person name="Goker M."/>
            <person name="Beller H.R."/>
            <person name="Klenk H.P."/>
            <person name="Woyke T."/>
        </authorList>
    </citation>
    <scope>NUCLEOTIDE SEQUENCE [LARGE SCALE GENOMIC DNA]</scope>
    <source>
        <strain evidence="3">DSM 9187 / TA4</strain>
    </source>
</reference>
<dbReference type="SUPFAM" id="SSF55729">
    <property type="entry name" value="Acyl-CoA N-acyltransferases (Nat)"/>
    <property type="match status" value="1"/>
</dbReference>
<dbReference type="InterPro" id="IPR000182">
    <property type="entry name" value="GNAT_dom"/>
</dbReference>
<dbReference type="KEGG" id="tau:Tola_2125"/>
<dbReference type="CDD" id="cd04301">
    <property type="entry name" value="NAT_SF"/>
    <property type="match status" value="1"/>
</dbReference>
<dbReference type="Proteomes" id="UP000009073">
    <property type="component" value="Chromosome"/>
</dbReference>
<reference evidence="3" key="1">
    <citation type="submission" date="2009-05" db="EMBL/GenBank/DDBJ databases">
        <title>Complete sequence of Tolumonas auensis DSM 9187.</title>
        <authorList>
            <consortium name="US DOE Joint Genome Institute"/>
            <person name="Lucas S."/>
            <person name="Copeland A."/>
            <person name="Lapidus A."/>
            <person name="Glavina del Rio T."/>
            <person name="Tice H."/>
            <person name="Bruce D."/>
            <person name="Goodwin L."/>
            <person name="Pitluck S."/>
            <person name="Chertkov O."/>
            <person name="Brettin T."/>
            <person name="Detter J.C."/>
            <person name="Han C."/>
            <person name="Larimer F."/>
            <person name="Land M."/>
            <person name="Hauser L."/>
            <person name="Kyrpides N."/>
            <person name="Mikhailova N."/>
            <person name="Spring S."/>
            <person name="Beller H."/>
        </authorList>
    </citation>
    <scope>NUCLEOTIDE SEQUENCE [LARGE SCALE GENOMIC DNA]</scope>
    <source>
        <strain evidence="3">DSM 9187 / TA4</strain>
    </source>
</reference>
<dbReference type="EMBL" id="CP001616">
    <property type="protein sequence ID" value="ACQ93724.1"/>
    <property type="molecule type" value="Genomic_DNA"/>
</dbReference>
<dbReference type="PANTHER" id="PTHR47542">
    <property type="entry name" value="ACYL-COA N-ACYLTRANSFERASES (NAT) SUPERFAMILY PROTEIN"/>
    <property type="match status" value="1"/>
</dbReference>
<sequence>MNQSGKKCQRDLDALAYFFQNPPHLPGIKCKIAELSDLPALLHMERYCFNPFLAFGRRRWRYLIAKSSCSTILLFQQETLVAYLCLLPHRGWQGLEIRSLAVHWLHRQKGLGRWLMHLSQSLAQQWHLKSLYLSVDCENTAARTLYQQSGLQTSAKLADYYGMDRHGLRMRLDFRD</sequence>
<dbReference type="PANTHER" id="PTHR47542:SF2">
    <property type="entry name" value="ACYL-COA N-ACYLTRANSFERASES (NAT) SUPERFAMILY PROTEIN"/>
    <property type="match status" value="1"/>
</dbReference>
<dbReference type="HOGENOM" id="CLU_013985_23_0_6"/>
<dbReference type="STRING" id="595494.Tola_2125"/>
<dbReference type="AlphaFoldDB" id="C4L878"/>
<dbReference type="InterPro" id="IPR016181">
    <property type="entry name" value="Acyl_CoA_acyltransferase"/>
</dbReference>
<dbReference type="Pfam" id="PF00583">
    <property type="entry name" value="Acetyltransf_1"/>
    <property type="match status" value="1"/>
</dbReference>
<feature type="domain" description="N-acetyltransferase" evidence="1">
    <location>
        <begin position="28"/>
        <end position="175"/>
    </location>
</feature>
<evidence type="ECO:0000313" key="2">
    <source>
        <dbReference type="EMBL" id="ACQ93724.1"/>
    </source>
</evidence>
<dbReference type="PROSITE" id="PS51186">
    <property type="entry name" value="GNAT"/>
    <property type="match status" value="1"/>
</dbReference>
<dbReference type="Gene3D" id="3.40.630.30">
    <property type="match status" value="1"/>
</dbReference>
<evidence type="ECO:0000259" key="1">
    <source>
        <dbReference type="PROSITE" id="PS51186"/>
    </source>
</evidence>
<dbReference type="OrthoDB" id="27442at2"/>
<keyword evidence="2" id="KW-0808">Transferase</keyword>
<proteinExistence type="predicted"/>
<evidence type="ECO:0000313" key="3">
    <source>
        <dbReference type="Proteomes" id="UP000009073"/>
    </source>
</evidence>